<dbReference type="InterPro" id="IPR000866">
    <property type="entry name" value="AhpC/TSA"/>
</dbReference>
<dbReference type="InterPro" id="IPR050553">
    <property type="entry name" value="Thioredoxin_ResA/DsbE_sf"/>
</dbReference>
<dbReference type="PANTHER" id="PTHR42852:SF13">
    <property type="entry name" value="PROTEIN DIPZ"/>
    <property type="match status" value="1"/>
</dbReference>
<dbReference type="GO" id="GO:0016209">
    <property type="term" value="F:antioxidant activity"/>
    <property type="evidence" value="ECO:0007669"/>
    <property type="project" value="InterPro"/>
</dbReference>
<dbReference type="GO" id="GO:0016491">
    <property type="term" value="F:oxidoreductase activity"/>
    <property type="evidence" value="ECO:0007669"/>
    <property type="project" value="InterPro"/>
</dbReference>
<dbReference type="Proteomes" id="UP000027601">
    <property type="component" value="Unassembled WGS sequence"/>
</dbReference>
<evidence type="ECO:0000313" key="3">
    <source>
        <dbReference type="EMBL" id="GAK36172.1"/>
    </source>
</evidence>
<dbReference type="PROSITE" id="PS51352">
    <property type="entry name" value="THIOREDOXIN_2"/>
    <property type="match status" value="1"/>
</dbReference>
<dbReference type="InterPro" id="IPR036249">
    <property type="entry name" value="Thioredoxin-like_sf"/>
</dbReference>
<dbReference type="STRING" id="1121097.GCA_000428125_01717"/>
<keyword evidence="1" id="KW-0732">Signal</keyword>
<sequence>MIRMRKLFLALLFALPFMASAQNKSTLKPGKWYAEFAAQTAAIPFVFEVTNTASGTEVTLINGKERVELKKVVYKGDSVYISIEDYDTQLSARFEGDKLKGVFKRLFAHADSGLPFEAYPADRPRFDAAGSATFSLQGKWDVVFQSEQGDKKNVGIFNEEGGLLTGSILTNSGDLRFLEGVTDATGFRLSAFAGLSPYLIEGKFLDADHFEGYFITAKGRQSIKGVRNQQAALSDPYRLTQLRDGYTSLNFKLPNLKNQLVSLTDEKYRGKVVVVPILGSWCPNCLDEMSFLSPWYNANKERGVEVVGLAFERKTEPAYVQKVLSNLINKHQTTYDILVAGKIGDDKKVLPEIDGLKSYPTTIFIDKKGNVRKIHTGFNGPATGLFYDEFKSEFNKLVNELLAE</sequence>
<accession>A0A069D166</accession>
<feature type="signal peptide" evidence="1">
    <location>
        <begin position="1"/>
        <end position="21"/>
    </location>
</feature>
<evidence type="ECO:0000259" key="2">
    <source>
        <dbReference type="PROSITE" id="PS51352"/>
    </source>
</evidence>
<dbReference type="AlphaFoldDB" id="A0A069D166"/>
<keyword evidence="4" id="KW-1185">Reference proteome</keyword>
<gene>
    <name evidence="3" type="ORF">JCM15093_1317</name>
</gene>
<feature type="domain" description="Thioredoxin" evidence="2">
    <location>
        <begin position="242"/>
        <end position="403"/>
    </location>
</feature>
<comment type="caution">
    <text evidence="3">The sequence shown here is derived from an EMBL/GenBank/DDBJ whole genome shotgun (WGS) entry which is preliminary data.</text>
</comment>
<dbReference type="CDD" id="cd02966">
    <property type="entry name" value="TlpA_like_family"/>
    <property type="match status" value="1"/>
</dbReference>
<dbReference type="eggNOG" id="COG1225">
    <property type="taxonomic scope" value="Bacteria"/>
</dbReference>
<name>A0A069D166_9BACE</name>
<protein>
    <recommendedName>
        <fullName evidence="2">Thioredoxin domain-containing protein</fullName>
    </recommendedName>
</protein>
<organism evidence="3 4">
    <name type="scientific">Bacteroides graminisolvens DSM 19988 = JCM 15093</name>
    <dbReference type="NCBI Taxonomy" id="1121097"/>
    <lineage>
        <taxon>Bacteria</taxon>
        <taxon>Pseudomonadati</taxon>
        <taxon>Bacteroidota</taxon>
        <taxon>Bacteroidia</taxon>
        <taxon>Bacteroidales</taxon>
        <taxon>Bacteroidaceae</taxon>
        <taxon>Bacteroides</taxon>
    </lineage>
</organism>
<evidence type="ECO:0000313" key="4">
    <source>
        <dbReference type="Proteomes" id="UP000027601"/>
    </source>
</evidence>
<reference evidence="3 4" key="1">
    <citation type="journal article" date="2015" name="Microbes Environ.">
        <title>Distribution and evolution of nitrogen fixation genes in the phylum bacteroidetes.</title>
        <authorList>
            <person name="Inoue J."/>
            <person name="Oshima K."/>
            <person name="Suda W."/>
            <person name="Sakamoto M."/>
            <person name="Iino T."/>
            <person name="Noda S."/>
            <person name="Hongoh Y."/>
            <person name="Hattori M."/>
            <person name="Ohkuma M."/>
        </authorList>
    </citation>
    <scope>NUCLEOTIDE SEQUENCE [LARGE SCALE GENOMIC DNA]</scope>
    <source>
        <strain evidence="3 4">JCM 15093</strain>
    </source>
</reference>
<dbReference type="Pfam" id="PF00578">
    <property type="entry name" value="AhpC-TSA"/>
    <property type="match status" value="1"/>
</dbReference>
<feature type="chain" id="PRO_5001662710" description="Thioredoxin domain-containing protein" evidence="1">
    <location>
        <begin position="22"/>
        <end position="404"/>
    </location>
</feature>
<dbReference type="Gene3D" id="3.40.30.10">
    <property type="entry name" value="Glutaredoxin"/>
    <property type="match status" value="1"/>
</dbReference>
<dbReference type="PANTHER" id="PTHR42852">
    <property type="entry name" value="THIOL:DISULFIDE INTERCHANGE PROTEIN DSBE"/>
    <property type="match status" value="1"/>
</dbReference>
<dbReference type="InterPro" id="IPR013766">
    <property type="entry name" value="Thioredoxin_domain"/>
</dbReference>
<dbReference type="EMBL" id="BAJS01000005">
    <property type="protein sequence ID" value="GAK36172.1"/>
    <property type="molecule type" value="Genomic_DNA"/>
</dbReference>
<evidence type="ECO:0000256" key="1">
    <source>
        <dbReference type="SAM" id="SignalP"/>
    </source>
</evidence>
<dbReference type="SUPFAM" id="SSF52833">
    <property type="entry name" value="Thioredoxin-like"/>
    <property type="match status" value="1"/>
</dbReference>
<proteinExistence type="predicted"/>